<keyword evidence="7 9" id="KW-1015">Disulfide bond</keyword>
<feature type="disulfide bond" evidence="9">
    <location>
        <begin position="245"/>
        <end position="255"/>
    </location>
</feature>
<evidence type="ECO:0000256" key="4">
    <source>
        <dbReference type="ARBA" id="ARBA00022737"/>
    </source>
</evidence>
<comment type="caution">
    <text evidence="13">The sequence shown here is derived from an EMBL/GenBank/DDBJ whole genome shotgun (WGS) entry which is preliminary data.</text>
</comment>
<evidence type="ECO:0000256" key="10">
    <source>
        <dbReference type="SAM" id="MobiDB-lite"/>
    </source>
</evidence>
<comment type="caution">
    <text evidence="9">Lacks conserved residue(s) required for the propagation of feature annotation.</text>
</comment>
<evidence type="ECO:0000256" key="6">
    <source>
        <dbReference type="ARBA" id="ARBA00023136"/>
    </source>
</evidence>
<dbReference type="Pfam" id="PF00530">
    <property type="entry name" value="SRCR"/>
    <property type="match status" value="2"/>
</dbReference>
<evidence type="ECO:0000259" key="12">
    <source>
        <dbReference type="PROSITE" id="PS50287"/>
    </source>
</evidence>
<sequence>MDAVHCKGTEMNLTQCTHESENSCTHSEDVGVICQRGKDNCTDNEIRLVGGSDERVGVVQVCYNGVWGAICDDFELSEDYGLNRWLIHIDELAEVICRQLGFLRPNKSAVVVRGHPLATSKGASEVPMLLQYTYLHCKGNEATLKDCRGSVFGEHSCSEPNGAVIACPGDCTEGDVRLVAGRDSREGIVEVCVVGHWISICRDQWSNREAEVVCRQLNYATSTSVAVDGHYFDRPVKSPLLHYICSSNEDRIYECHYIVDQCDPIDSAGVICEVDCDDEKTRMLLEDNDIGGMCKEPALQQASSSSPLGAVLAGTITPLVLAIILLVVIVIALFLKFRSSSKHMLKDDWRTSSFQGSNNTSKTDLTPAAFELLSPRKHLMQKSFPNPAQNQLSLPDTKNPEPSLPHLYESVRGQKRWLTSPHGSDLNILEEDERGAAAANCNDTTAFNGTGINTPHAYAILEPDEGVRCETADSLPSLLAPSSLDQDGSADESAVSSAAAVLNFETDAPPLPPKMDAEELRSTEDKKLKKERSFANWPIEKSMYDSLEPRPGDSMQKQLSLQEERLTLSLKPTTKKTKSSGPQLKKLYSE</sequence>
<evidence type="ECO:0000256" key="8">
    <source>
        <dbReference type="ARBA" id="ARBA00023180"/>
    </source>
</evidence>
<feature type="domain" description="SRCR" evidence="12">
    <location>
        <begin position="46"/>
        <end position="168"/>
    </location>
</feature>
<accession>A0AA35R3M4</accession>
<evidence type="ECO:0000313" key="14">
    <source>
        <dbReference type="Proteomes" id="UP001174909"/>
    </source>
</evidence>
<proteinExistence type="predicted"/>
<feature type="region of interest" description="Disordered" evidence="10">
    <location>
        <begin position="565"/>
        <end position="590"/>
    </location>
</feature>
<comment type="subcellular location">
    <subcellularLocation>
        <location evidence="1">Membrane</location>
        <topology evidence="1">Single-pass membrane protein</topology>
    </subcellularLocation>
</comment>
<evidence type="ECO:0000313" key="13">
    <source>
        <dbReference type="EMBL" id="CAI8001626.1"/>
    </source>
</evidence>
<keyword evidence="6 11" id="KW-0472">Membrane</keyword>
<evidence type="ECO:0000256" key="3">
    <source>
        <dbReference type="ARBA" id="ARBA00022729"/>
    </source>
</evidence>
<dbReference type="PRINTS" id="PR00258">
    <property type="entry name" value="SPERACTRCPTR"/>
</dbReference>
<feature type="compositionally biased region" description="Basic and acidic residues" evidence="10">
    <location>
        <begin position="515"/>
        <end position="533"/>
    </location>
</feature>
<evidence type="ECO:0000256" key="1">
    <source>
        <dbReference type="ARBA" id="ARBA00004167"/>
    </source>
</evidence>
<dbReference type="InterPro" id="IPR036772">
    <property type="entry name" value="SRCR-like_dom_sf"/>
</dbReference>
<dbReference type="PANTHER" id="PTHR48071">
    <property type="entry name" value="SRCR DOMAIN-CONTAINING PROTEIN"/>
    <property type="match status" value="1"/>
</dbReference>
<keyword evidence="3" id="KW-0732">Signal</keyword>
<feature type="region of interest" description="Disordered" evidence="10">
    <location>
        <begin position="505"/>
        <end position="534"/>
    </location>
</feature>
<evidence type="ECO:0000256" key="11">
    <source>
        <dbReference type="SAM" id="Phobius"/>
    </source>
</evidence>
<evidence type="ECO:0000256" key="5">
    <source>
        <dbReference type="ARBA" id="ARBA00022989"/>
    </source>
</evidence>
<reference evidence="13" key="1">
    <citation type="submission" date="2023-03" db="EMBL/GenBank/DDBJ databases">
        <authorList>
            <person name="Steffen K."/>
            <person name="Cardenas P."/>
        </authorList>
    </citation>
    <scope>NUCLEOTIDE SEQUENCE</scope>
</reference>
<keyword evidence="14" id="KW-1185">Reference proteome</keyword>
<protein>
    <submittedName>
        <fullName evidence="13">Neurotrypsin</fullName>
    </submittedName>
</protein>
<feature type="transmembrane region" description="Helical" evidence="11">
    <location>
        <begin position="308"/>
        <end position="335"/>
    </location>
</feature>
<dbReference type="SMART" id="SM00202">
    <property type="entry name" value="SR"/>
    <property type="match status" value="2"/>
</dbReference>
<evidence type="ECO:0000256" key="9">
    <source>
        <dbReference type="PROSITE-ProRule" id="PRU00196"/>
    </source>
</evidence>
<name>A0AA35R3M4_GEOBA</name>
<dbReference type="EMBL" id="CASHTH010000445">
    <property type="protein sequence ID" value="CAI8001626.1"/>
    <property type="molecule type" value="Genomic_DNA"/>
</dbReference>
<keyword evidence="2 11" id="KW-0812">Transmembrane</keyword>
<feature type="domain" description="SRCR" evidence="12">
    <location>
        <begin position="1"/>
        <end position="35"/>
    </location>
</feature>
<organism evidence="13 14">
    <name type="scientific">Geodia barretti</name>
    <name type="common">Barrett's horny sponge</name>
    <dbReference type="NCBI Taxonomy" id="519541"/>
    <lineage>
        <taxon>Eukaryota</taxon>
        <taxon>Metazoa</taxon>
        <taxon>Porifera</taxon>
        <taxon>Demospongiae</taxon>
        <taxon>Heteroscleromorpha</taxon>
        <taxon>Tetractinellida</taxon>
        <taxon>Astrophorina</taxon>
        <taxon>Geodiidae</taxon>
        <taxon>Geodia</taxon>
    </lineage>
</organism>
<feature type="disulfide bond" evidence="9">
    <location>
        <begin position="137"/>
        <end position="147"/>
    </location>
</feature>
<dbReference type="FunFam" id="3.10.250.10:FF:000016">
    <property type="entry name" value="Scavenger receptor cysteine-rich protein type 12"/>
    <property type="match status" value="1"/>
</dbReference>
<evidence type="ECO:0000256" key="2">
    <source>
        <dbReference type="ARBA" id="ARBA00022692"/>
    </source>
</evidence>
<dbReference type="PROSITE" id="PS50287">
    <property type="entry name" value="SRCR_2"/>
    <property type="match status" value="3"/>
</dbReference>
<feature type="domain" description="SRCR" evidence="12">
    <location>
        <begin position="176"/>
        <end position="273"/>
    </location>
</feature>
<keyword evidence="8" id="KW-0325">Glycoprotein</keyword>
<dbReference type="PANTHER" id="PTHR48071:SF18">
    <property type="entry name" value="DELETED IN MALIGNANT BRAIN TUMORS 1 PROTEIN-RELATED"/>
    <property type="match status" value="1"/>
</dbReference>
<dbReference type="Gene3D" id="3.10.250.10">
    <property type="entry name" value="SRCR-like domain"/>
    <property type="match status" value="3"/>
</dbReference>
<dbReference type="AlphaFoldDB" id="A0AA35R3M4"/>
<feature type="region of interest" description="Disordered" evidence="10">
    <location>
        <begin position="539"/>
        <end position="558"/>
    </location>
</feature>
<dbReference type="Proteomes" id="UP001174909">
    <property type="component" value="Unassembled WGS sequence"/>
</dbReference>
<feature type="compositionally biased region" description="Polar residues" evidence="10">
    <location>
        <begin position="383"/>
        <end position="396"/>
    </location>
</feature>
<dbReference type="SUPFAM" id="SSF56487">
    <property type="entry name" value="SRCR-like"/>
    <property type="match status" value="3"/>
</dbReference>
<keyword evidence="5 11" id="KW-1133">Transmembrane helix</keyword>
<gene>
    <name evidence="13" type="ORF">GBAR_LOCUS3227</name>
</gene>
<feature type="region of interest" description="Disordered" evidence="10">
    <location>
        <begin position="382"/>
        <end position="406"/>
    </location>
</feature>
<feature type="disulfide bond" evidence="9">
    <location>
        <begin position="6"/>
        <end position="16"/>
    </location>
</feature>
<evidence type="ECO:0000256" key="7">
    <source>
        <dbReference type="ARBA" id="ARBA00023157"/>
    </source>
</evidence>
<keyword evidence="4" id="KW-0677">Repeat</keyword>
<dbReference type="GO" id="GO:0016020">
    <property type="term" value="C:membrane"/>
    <property type="evidence" value="ECO:0007669"/>
    <property type="project" value="UniProtKB-SubCell"/>
</dbReference>
<dbReference type="InterPro" id="IPR001190">
    <property type="entry name" value="SRCR"/>
</dbReference>